<evidence type="ECO:0000313" key="2">
    <source>
        <dbReference type="EMBL" id="GGC17049.1"/>
    </source>
</evidence>
<name>A0A8J2UQ10_9BURK</name>
<gene>
    <name evidence="2" type="ORF">GCM10007205_27520</name>
</gene>
<dbReference type="RefSeq" id="WP_188397169.1">
    <property type="nucleotide sequence ID" value="NZ_BMCG01000006.1"/>
</dbReference>
<comment type="caution">
    <text evidence="2">The sequence shown here is derived from an EMBL/GenBank/DDBJ whole genome shotgun (WGS) entry which is preliminary data.</text>
</comment>
<dbReference type="InterPro" id="IPR004360">
    <property type="entry name" value="Glyas_Fos-R_dOase_dom"/>
</dbReference>
<dbReference type="InterPro" id="IPR037523">
    <property type="entry name" value="VOC_core"/>
</dbReference>
<dbReference type="EMBL" id="BMCG01000006">
    <property type="protein sequence ID" value="GGC17049.1"/>
    <property type="molecule type" value="Genomic_DNA"/>
</dbReference>
<reference evidence="2" key="2">
    <citation type="submission" date="2020-09" db="EMBL/GenBank/DDBJ databases">
        <authorList>
            <person name="Sun Q."/>
            <person name="Sedlacek I."/>
        </authorList>
    </citation>
    <scope>NUCLEOTIDE SEQUENCE</scope>
    <source>
        <strain evidence="2">CCM 7086</strain>
    </source>
</reference>
<feature type="domain" description="VOC" evidence="1">
    <location>
        <begin position="4"/>
        <end position="133"/>
    </location>
</feature>
<evidence type="ECO:0000259" key="1">
    <source>
        <dbReference type="PROSITE" id="PS51819"/>
    </source>
</evidence>
<dbReference type="SUPFAM" id="SSF54593">
    <property type="entry name" value="Glyoxalase/Bleomycin resistance protein/Dihydroxybiphenyl dioxygenase"/>
    <property type="match status" value="1"/>
</dbReference>
<dbReference type="Proteomes" id="UP000620266">
    <property type="component" value="Unassembled WGS sequence"/>
</dbReference>
<dbReference type="PANTHER" id="PTHR36503">
    <property type="entry name" value="BLR2520 PROTEIN"/>
    <property type="match status" value="1"/>
</dbReference>
<protein>
    <submittedName>
        <fullName evidence="2">Glyoxalase</fullName>
    </submittedName>
</protein>
<dbReference type="AlphaFoldDB" id="A0A8J2UQ10"/>
<dbReference type="PANTHER" id="PTHR36503:SF1">
    <property type="entry name" value="BLR2520 PROTEIN"/>
    <property type="match status" value="1"/>
</dbReference>
<evidence type="ECO:0000313" key="3">
    <source>
        <dbReference type="Proteomes" id="UP000620266"/>
    </source>
</evidence>
<dbReference type="PROSITE" id="PS51819">
    <property type="entry name" value="VOC"/>
    <property type="match status" value="1"/>
</dbReference>
<keyword evidence="3" id="KW-1185">Reference proteome</keyword>
<accession>A0A8J2UQ10</accession>
<sequence length="140" mass="15053">MKPRISVITLGVDDLERAVVFYRDGLGLPTEGIVGTEFAHGAVAFFDLQAGLKLALWPRASIAHDTGLPATPPCPTNCTIGHNVASREEVDAVMAQAEAAGAVIVKPAHATFWGGYAGYFQDPDRHVWEVVWNPQFALPD</sequence>
<dbReference type="InterPro" id="IPR029068">
    <property type="entry name" value="Glyas_Bleomycin-R_OHBP_Dase"/>
</dbReference>
<organism evidence="2 3">
    <name type="scientific">Oxalicibacterium flavum</name>
    <dbReference type="NCBI Taxonomy" id="179467"/>
    <lineage>
        <taxon>Bacteria</taxon>
        <taxon>Pseudomonadati</taxon>
        <taxon>Pseudomonadota</taxon>
        <taxon>Betaproteobacteria</taxon>
        <taxon>Burkholderiales</taxon>
        <taxon>Oxalobacteraceae</taxon>
        <taxon>Oxalicibacterium</taxon>
    </lineage>
</organism>
<dbReference type="Gene3D" id="3.10.180.10">
    <property type="entry name" value="2,3-Dihydroxybiphenyl 1,2-Dioxygenase, domain 1"/>
    <property type="match status" value="1"/>
</dbReference>
<dbReference type="Pfam" id="PF00903">
    <property type="entry name" value="Glyoxalase"/>
    <property type="match status" value="1"/>
</dbReference>
<proteinExistence type="predicted"/>
<reference evidence="2" key="1">
    <citation type="journal article" date="2014" name="Int. J. Syst. Evol. Microbiol.">
        <title>Complete genome sequence of Corynebacterium casei LMG S-19264T (=DSM 44701T), isolated from a smear-ripened cheese.</title>
        <authorList>
            <consortium name="US DOE Joint Genome Institute (JGI-PGF)"/>
            <person name="Walter F."/>
            <person name="Albersmeier A."/>
            <person name="Kalinowski J."/>
            <person name="Ruckert C."/>
        </authorList>
    </citation>
    <scope>NUCLEOTIDE SEQUENCE</scope>
    <source>
        <strain evidence="2">CCM 7086</strain>
    </source>
</reference>
<dbReference type="CDD" id="cd07251">
    <property type="entry name" value="VOC_like"/>
    <property type="match status" value="1"/>
</dbReference>